<organism evidence="1 2">
    <name type="scientific">Manihot esculenta</name>
    <name type="common">Cassava</name>
    <name type="synonym">Jatropha manihot</name>
    <dbReference type="NCBI Taxonomy" id="3983"/>
    <lineage>
        <taxon>Eukaryota</taxon>
        <taxon>Viridiplantae</taxon>
        <taxon>Streptophyta</taxon>
        <taxon>Embryophyta</taxon>
        <taxon>Tracheophyta</taxon>
        <taxon>Spermatophyta</taxon>
        <taxon>Magnoliopsida</taxon>
        <taxon>eudicotyledons</taxon>
        <taxon>Gunneridae</taxon>
        <taxon>Pentapetalae</taxon>
        <taxon>rosids</taxon>
        <taxon>fabids</taxon>
        <taxon>Malpighiales</taxon>
        <taxon>Euphorbiaceae</taxon>
        <taxon>Crotonoideae</taxon>
        <taxon>Manihoteae</taxon>
        <taxon>Manihot</taxon>
    </lineage>
</organism>
<gene>
    <name evidence="1" type="ORF">MANES_09G091300v8</name>
</gene>
<proteinExistence type="predicted"/>
<reference evidence="2" key="1">
    <citation type="journal article" date="2016" name="Nat. Biotechnol.">
        <title>Sequencing wild and cultivated cassava and related species reveals extensive interspecific hybridization and genetic diversity.</title>
        <authorList>
            <person name="Bredeson J.V."/>
            <person name="Lyons J.B."/>
            <person name="Prochnik S.E."/>
            <person name="Wu G.A."/>
            <person name="Ha C.M."/>
            <person name="Edsinger-Gonzales E."/>
            <person name="Grimwood J."/>
            <person name="Schmutz J."/>
            <person name="Rabbi I.Y."/>
            <person name="Egesi C."/>
            <person name="Nauluvula P."/>
            <person name="Lebot V."/>
            <person name="Ndunguru J."/>
            <person name="Mkamilo G."/>
            <person name="Bart R.S."/>
            <person name="Setter T.L."/>
            <person name="Gleadow R.M."/>
            <person name="Kulakow P."/>
            <person name="Ferguson M.E."/>
            <person name="Rounsley S."/>
            <person name="Rokhsar D.S."/>
        </authorList>
    </citation>
    <scope>NUCLEOTIDE SEQUENCE [LARGE SCALE GENOMIC DNA]</scope>
    <source>
        <strain evidence="2">cv. AM560-2</strain>
    </source>
</reference>
<evidence type="ECO:0000313" key="2">
    <source>
        <dbReference type="Proteomes" id="UP000091857"/>
    </source>
</evidence>
<accession>A0ACB7H4J2</accession>
<dbReference type="Proteomes" id="UP000091857">
    <property type="component" value="Chromosome 9"/>
</dbReference>
<dbReference type="EMBL" id="CM004395">
    <property type="protein sequence ID" value="KAG8647629.1"/>
    <property type="molecule type" value="Genomic_DNA"/>
</dbReference>
<keyword evidence="2" id="KW-1185">Reference proteome</keyword>
<comment type="caution">
    <text evidence="1">The sequence shown here is derived from an EMBL/GenBank/DDBJ whole genome shotgun (WGS) entry which is preliminary data.</text>
</comment>
<name>A0ACB7H4J2_MANES</name>
<protein>
    <submittedName>
        <fullName evidence="1">Uncharacterized protein</fullName>
    </submittedName>
</protein>
<evidence type="ECO:0000313" key="1">
    <source>
        <dbReference type="EMBL" id="KAG8647629.1"/>
    </source>
</evidence>
<sequence length="767" mass="86939">MYQVDEKTTQPAPATKSSVKSRLKALLTEELYRRKNKQRRSDSCPFHPPTSRKDSSNQLQLSNDETSKEANPTVFDDSNYWVASELDLLLPDSSEGKYSDETGNHLEHKQDDETGKQLIENHLVENSDSEKQNLAHSKELNVNSSTKQSKEALDALDMINMNKDFLMKILQDPGSPLAHLFHNQQAISRKKKYSKSQSFSSASHMRRSASRKHKPVQEGVSSDDVKPNSKDYFRSKSMPSMAAGNRMDRILKLNQAISETLDPLSSSLVQKRKNKSFKDFRHKIRSAIRQSKNEKQRITMDGILHKIPRGRVLACELKSHPLIRDGKESSISNDGDPSLPCNNKNESRRFQRTSSLCESLHRYSWLYESSFNREPKQLTLETSKTTIKDASSPKNNDSKSMRRMFSSPNLKSHVCYSDYSSDLISLNQIKNAVDSIMSTTDNVTEKSEDSESEVESDVQQNIASESNSVKEDQLGMTAESNIDPNAKLDLVSDVLDHLVTRDEESKEQDTGSPDNLAVELEEPISLLVLDSKYQEETEELASSSTSEEEDSEMMISLPFPDIIDSLDAQPVETILQDKPTAEIFEFPSNNLRFRVGVKEKAQFDYVRDILELSGFSGSELLGSWHSNDKPMDPGLFEEMEEGCMVLDPECSGNIEGNYCHHLLLFDLINEVLMEIYAKSYTYCPRSLSALSHIRLMPVGGHILEEVWANISWYLNSIPEADLLLDYIVSRDLAKNDGWMNLQFDSECVGLEIEDLIFDNLLEEIIFT</sequence>